<evidence type="ECO:0000313" key="4">
    <source>
        <dbReference type="Proteomes" id="UP000294830"/>
    </source>
</evidence>
<feature type="compositionally biased region" description="Polar residues" evidence="1">
    <location>
        <begin position="74"/>
        <end position="98"/>
    </location>
</feature>
<gene>
    <name evidence="3" type="ORF">CLV25_1095</name>
</gene>
<feature type="signal peptide" evidence="2">
    <location>
        <begin position="1"/>
        <end position="19"/>
    </location>
</feature>
<dbReference type="Proteomes" id="UP000294830">
    <property type="component" value="Unassembled WGS sequence"/>
</dbReference>
<feature type="region of interest" description="Disordered" evidence="1">
    <location>
        <begin position="74"/>
        <end position="100"/>
    </location>
</feature>
<dbReference type="EMBL" id="SLWB01000009">
    <property type="protein sequence ID" value="TCN66376.1"/>
    <property type="molecule type" value="Genomic_DNA"/>
</dbReference>
<evidence type="ECO:0000313" key="3">
    <source>
        <dbReference type="EMBL" id="TCN66376.1"/>
    </source>
</evidence>
<dbReference type="AlphaFoldDB" id="A0A4R2EGQ1"/>
<organism evidence="3 4">
    <name type="scientific">Acetobacteroides hydrogenigenes</name>
    <dbReference type="NCBI Taxonomy" id="979970"/>
    <lineage>
        <taxon>Bacteria</taxon>
        <taxon>Pseudomonadati</taxon>
        <taxon>Bacteroidota</taxon>
        <taxon>Bacteroidia</taxon>
        <taxon>Bacteroidales</taxon>
        <taxon>Rikenellaceae</taxon>
        <taxon>Acetobacteroides</taxon>
    </lineage>
</organism>
<keyword evidence="2" id="KW-0732">Signal</keyword>
<sequence>MKTTLIIVCTLLWSQTLLAQNLAQKHLSQLPPLPENICSISSADEDSYRSLILMVIEAIEVDVERIEQLQPTQNQMMQSLSKKTGISQQKLNKLSNSDNEAEGEKLMQQKVLEQYGMSVEDIKKIENMSEAEQEQWAKAYAKTGKAKQKQAQDKKLYNNSEEISKLEKEFAAYTTSWSAMQLDFDKQERLAKTKLDTCLEKVRRNAPEPRYQGEHCINEKAIEEYLAKNEQPCYEAYCSHMTPKKKLLIAKKEADLPKMIVLITQIQTLKNNLLNEQTGINLNATQTPEVAALALVKEFAKDMYDVFLPIANPYR</sequence>
<evidence type="ECO:0000256" key="2">
    <source>
        <dbReference type="SAM" id="SignalP"/>
    </source>
</evidence>
<keyword evidence="4" id="KW-1185">Reference proteome</keyword>
<accession>A0A4R2EGQ1</accession>
<reference evidence="3 4" key="1">
    <citation type="submission" date="2019-03" db="EMBL/GenBank/DDBJ databases">
        <title>Genomic Encyclopedia of Archaeal and Bacterial Type Strains, Phase II (KMG-II): from individual species to whole genera.</title>
        <authorList>
            <person name="Goeker M."/>
        </authorList>
    </citation>
    <scope>NUCLEOTIDE SEQUENCE [LARGE SCALE GENOMIC DNA]</scope>
    <source>
        <strain evidence="3 4">RL-C</strain>
    </source>
</reference>
<name>A0A4R2EGQ1_9BACT</name>
<proteinExistence type="predicted"/>
<protein>
    <submittedName>
        <fullName evidence="3">Uncharacterized protein</fullName>
    </submittedName>
</protein>
<evidence type="ECO:0000256" key="1">
    <source>
        <dbReference type="SAM" id="MobiDB-lite"/>
    </source>
</evidence>
<comment type="caution">
    <text evidence="3">The sequence shown here is derived from an EMBL/GenBank/DDBJ whole genome shotgun (WGS) entry which is preliminary data.</text>
</comment>
<dbReference type="RefSeq" id="WP_131839506.1">
    <property type="nucleotide sequence ID" value="NZ_SLWB01000009.1"/>
</dbReference>
<feature type="chain" id="PRO_5020773564" evidence="2">
    <location>
        <begin position="20"/>
        <end position="315"/>
    </location>
</feature>